<dbReference type="InterPro" id="IPR002099">
    <property type="entry name" value="MutL/Mlh/PMS"/>
</dbReference>
<dbReference type="CDD" id="cd00782">
    <property type="entry name" value="MutL_Trans"/>
    <property type="match status" value="1"/>
</dbReference>
<feature type="domain" description="MutL C-terminal dimerisation" evidence="6">
    <location>
        <begin position="465"/>
        <end position="606"/>
    </location>
</feature>
<evidence type="ECO:0000313" key="8">
    <source>
        <dbReference type="EMBL" id="MRI80610.1"/>
    </source>
</evidence>
<dbReference type="Pfam" id="PF08676">
    <property type="entry name" value="MutL_C"/>
    <property type="match status" value="1"/>
</dbReference>
<keyword evidence="9" id="KW-0378">Hydrolase</keyword>
<evidence type="ECO:0000256" key="3">
    <source>
        <dbReference type="ARBA" id="ARBA00023204"/>
    </source>
</evidence>
<feature type="compositionally biased region" description="Polar residues" evidence="5">
    <location>
        <begin position="361"/>
        <end position="371"/>
    </location>
</feature>
<dbReference type="PANTHER" id="PTHR10073:SF12">
    <property type="entry name" value="DNA MISMATCH REPAIR PROTEIN MLH1"/>
    <property type="match status" value="1"/>
</dbReference>
<dbReference type="Gene3D" id="3.30.230.10">
    <property type="match status" value="1"/>
</dbReference>
<dbReference type="Gene3D" id="3.30.1370.100">
    <property type="entry name" value="MutL, C-terminal domain, regulatory subdomain"/>
    <property type="match status" value="1"/>
</dbReference>
<name>A0A6I2GDY4_9LACT</name>
<proteinExistence type="inferred from homology"/>
<accession>A0A6I2GDY4</accession>
<dbReference type="InterPro" id="IPR013507">
    <property type="entry name" value="DNA_mismatch_S5_2-like"/>
</dbReference>
<dbReference type="SUPFAM" id="SSF55874">
    <property type="entry name" value="ATPase domain of HSP90 chaperone/DNA topoisomerase II/histidine kinase"/>
    <property type="match status" value="1"/>
</dbReference>
<dbReference type="InterPro" id="IPR038973">
    <property type="entry name" value="MutL/Mlh/Pms-like"/>
</dbReference>
<dbReference type="GO" id="GO:0006298">
    <property type="term" value="P:mismatch repair"/>
    <property type="evidence" value="ECO:0007669"/>
    <property type="project" value="UniProtKB-UniRule"/>
</dbReference>
<evidence type="ECO:0000259" key="6">
    <source>
        <dbReference type="SMART" id="SM00853"/>
    </source>
</evidence>
<dbReference type="InterPro" id="IPR042121">
    <property type="entry name" value="MutL_C_regsub"/>
</dbReference>
<dbReference type="GO" id="GO:0140664">
    <property type="term" value="F:ATP-dependent DNA damage sensor activity"/>
    <property type="evidence" value="ECO:0007669"/>
    <property type="project" value="InterPro"/>
</dbReference>
<evidence type="ECO:0000259" key="7">
    <source>
        <dbReference type="SMART" id="SM01340"/>
    </source>
</evidence>
<dbReference type="SMART" id="SM00853">
    <property type="entry name" value="MutL_C"/>
    <property type="match status" value="1"/>
</dbReference>
<dbReference type="GO" id="GO:0030983">
    <property type="term" value="F:mismatched DNA binding"/>
    <property type="evidence" value="ECO:0007669"/>
    <property type="project" value="InterPro"/>
</dbReference>
<organism evidence="9 10">
    <name type="scientific">Fundicoccus ignavus</name>
    <dbReference type="NCBI Taxonomy" id="2664442"/>
    <lineage>
        <taxon>Bacteria</taxon>
        <taxon>Bacillati</taxon>
        <taxon>Bacillota</taxon>
        <taxon>Bacilli</taxon>
        <taxon>Lactobacillales</taxon>
        <taxon>Aerococcaceae</taxon>
        <taxon>Fundicoccus</taxon>
    </lineage>
</organism>
<dbReference type="Proteomes" id="UP000430975">
    <property type="component" value="Unassembled WGS sequence"/>
</dbReference>
<dbReference type="Pfam" id="PF13589">
    <property type="entry name" value="HATPase_c_3"/>
    <property type="match status" value="1"/>
</dbReference>
<dbReference type="PANTHER" id="PTHR10073">
    <property type="entry name" value="DNA MISMATCH REPAIR PROTEIN MLH, PMS, MUTL"/>
    <property type="match status" value="1"/>
</dbReference>
<sequence>MGKIKQMSEALANQIAAGEVVERPASVVKELVENAIDANSTEIMIELLDAGIQRIRVVDNGDGMDETDIQLAFLPHATSKIYTVHDLFSIHSLGFRGEALASIGSVAKVRMESTQIDDSDTEPKGCFVEVSGSKITDQGITKPRKGTTITVDSLFYNTPARLKHLSSIKTELRHILNFVQDIALSYPAIRFTLLNDNNKIFTSFGSGNLKQTIANVYQPVLARQLIEISARDNDFEISGYISPPQLTRTSKQYIHWIVNGRTIKSFALSNILVRAYGRQLMIGRFPVAVIKIDLDPRLVDVNVHPTKQTIRLSKEDELATLLTDAVQQALKSINPVPTVEIEDIPKVKRPEMKVEELPLNFRQSTSSSTVDETTKKPNVANSRYDGLMEQVAAVESSIADRQNNSEIQSTEYTEKLTEDQVHEESQKLAPESTVESYQSTEPLLEQEEVEQSVKDDRLDFKHLRYVGQIHGTYLIAESEIGFYLIDQHAAQERLRYEAFMRYDPDVLIQQQLLFPIVFTFSQAEVLQVEQMKASFERLGIFLESFGPVSYQLESYPNWLLQDEVEQSVYDLVHLLTAQPNLTIAQIKEESIIMKSCRGAIKANHYLDAVQAKALIESMADLDDPYHCPHGRPVFVEFNQTTLEKLFKRIQDPHEGGHQR</sequence>
<evidence type="ECO:0000256" key="2">
    <source>
        <dbReference type="ARBA" id="ARBA00022763"/>
    </source>
</evidence>
<dbReference type="EMBL" id="WJQR01000001">
    <property type="protein sequence ID" value="MRI80610.1"/>
    <property type="molecule type" value="Genomic_DNA"/>
</dbReference>
<keyword evidence="3 4" id="KW-0234">DNA repair</keyword>
<dbReference type="InterPro" id="IPR036890">
    <property type="entry name" value="HATPase_C_sf"/>
</dbReference>
<dbReference type="InterPro" id="IPR020568">
    <property type="entry name" value="Ribosomal_Su5_D2-typ_SF"/>
</dbReference>
<dbReference type="Pfam" id="PF01119">
    <property type="entry name" value="DNA_mis_repair"/>
    <property type="match status" value="1"/>
</dbReference>
<dbReference type="GO" id="GO:0005524">
    <property type="term" value="F:ATP binding"/>
    <property type="evidence" value="ECO:0007669"/>
    <property type="project" value="InterPro"/>
</dbReference>
<dbReference type="GO" id="GO:0016887">
    <property type="term" value="F:ATP hydrolysis activity"/>
    <property type="evidence" value="ECO:0007669"/>
    <property type="project" value="InterPro"/>
</dbReference>
<dbReference type="RefSeq" id="WP_153861123.1">
    <property type="nucleotide sequence ID" value="NZ_WJQR01000001.1"/>
</dbReference>
<dbReference type="AlphaFoldDB" id="A0A6I2GDY4"/>
<comment type="function">
    <text evidence="4">This protein is involved in the repair of mismatches in DNA. It is required for dam-dependent methyl-directed DNA mismatch repair. May act as a 'molecular matchmaker', a protein that promotes the formation of a stable complex between two or more DNA-binding proteins in an ATP-dependent manner without itself being part of a final effector complex.</text>
</comment>
<gene>
    <name evidence="4 9" type="primary">mutL</name>
    <name evidence="9" type="ORF">GIY09_02880</name>
    <name evidence="8" type="ORF">GIY11_01000</name>
</gene>
<keyword evidence="9" id="KW-0540">Nuclease</keyword>
<dbReference type="CDD" id="cd16926">
    <property type="entry name" value="HATPase_MutL-MLH-PMS-like"/>
    <property type="match status" value="1"/>
</dbReference>
<dbReference type="Gene3D" id="3.30.1540.20">
    <property type="entry name" value="MutL, C-terminal domain, dimerisation subdomain"/>
    <property type="match status" value="1"/>
</dbReference>
<dbReference type="GO" id="GO:0004519">
    <property type="term" value="F:endonuclease activity"/>
    <property type="evidence" value="ECO:0007669"/>
    <property type="project" value="UniProtKB-KW"/>
</dbReference>
<keyword evidence="2 4" id="KW-0227">DNA damage</keyword>
<comment type="caution">
    <text evidence="9">The sequence shown here is derived from an EMBL/GenBank/DDBJ whole genome shotgun (WGS) entry which is preliminary data.</text>
</comment>
<dbReference type="FunFam" id="3.30.565.10:FF:000003">
    <property type="entry name" value="DNA mismatch repair endonuclease MutL"/>
    <property type="match status" value="1"/>
</dbReference>
<evidence type="ECO:0000313" key="9">
    <source>
        <dbReference type="EMBL" id="MRI84844.1"/>
    </source>
</evidence>
<feature type="domain" description="DNA mismatch repair protein S5" evidence="7">
    <location>
        <begin position="213"/>
        <end position="331"/>
    </location>
</feature>
<comment type="similarity">
    <text evidence="1 4">Belongs to the DNA mismatch repair MutL/HexB family.</text>
</comment>
<evidence type="ECO:0000256" key="5">
    <source>
        <dbReference type="SAM" id="MobiDB-lite"/>
    </source>
</evidence>
<dbReference type="GO" id="GO:0032300">
    <property type="term" value="C:mismatch repair complex"/>
    <property type="evidence" value="ECO:0007669"/>
    <property type="project" value="InterPro"/>
</dbReference>
<dbReference type="Gene3D" id="3.30.565.10">
    <property type="entry name" value="Histidine kinase-like ATPase, C-terminal domain"/>
    <property type="match status" value="1"/>
</dbReference>
<dbReference type="Proteomes" id="UP000469870">
    <property type="component" value="Unassembled WGS sequence"/>
</dbReference>
<dbReference type="EMBL" id="WJQS01000002">
    <property type="protein sequence ID" value="MRI84844.1"/>
    <property type="molecule type" value="Genomic_DNA"/>
</dbReference>
<dbReference type="PROSITE" id="PS00058">
    <property type="entry name" value="DNA_MISMATCH_REPAIR_1"/>
    <property type="match status" value="1"/>
</dbReference>
<evidence type="ECO:0000256" key="1">
    <source>
        <dbReference type="ARBA" id="ARBA00006082"/>
    </source>
</evidence>
<dbReference type="SMART" id="SM01340">
    <property type="entry name" value="DNA_mis_repair"/>
    <property type="match status" value="1"/>
</dbReference>
<protein>
    <recommendedName>
        <fullName evidence="4">DNA mismatch repair protein MutL</fullName>
    </recommendedName>
</protein>
<evidence type="ECO:0000313" key="11">
    <source>
        <dbReference type="Proteomes" id="UP000469870"/>
    </source>
</evidence>
<dbReference type="InterPro" id="IPR037198">
    <property type="entry name" value="MutL_C_sf"/>
</dbReference>
<keyword evidence="9" id="KW-0255">Endonuclease</keyword>
<dbReference type="InterPro" id="IPR014790">
    <property type="entry name" value="MutL_C"/>
</dbReference>
<evidence type="ECO:0000256" key="4">
    <source>
        <dbReference type="HAMAP-Rule" id="MF_00149"/>
    </source>
</evidence>
<evidence type="ECO:0000313" key="10">
    <source>
        <dbReference type="Proteomes" id="UP000430975"/>
    </source>
</evidence>
<reference evidence="10 11" key="1">
    <citation type="submission" date="2019-11" db="EMBL/GenBank/DDBJ databases">
        <title>Characterisation of Fundicoccus ignavus gen. nov. sp. nov., a novel genus of the family Aerococcaceae isolated from bulk tank milk.</title>
        <authorList>
            <person name="Siebert A."/>
            <person name="Huptas C."/>
            <person name="Wenning M."/>
            <person name="Scherer S."/>
            <person name="Doll E.V."/>
        </authorList>
    </citation>
    <scope>NUCLEOTIDE SEQUENCE [LARGE SCALE GENOMIC DNA]</scope>
    <source>
        <strain evidence="8 11">DSM 109653</strain>
        <strain evidence="9 10">WS4759</strain>
    </source>
</reference>
<dbReference type="InterPro" id="IPR020667">
    <property type="entry name" value="DNA_mismatch_repair_MutL"/>
</dbReference>
<dbReference type="SUPFAM" id="SSF118116">
    <property type="entry name" value="DNA mismatch repair protein MutL"/>
    <property type="match status" value="1"/>
</dbReference>
<feature type="region of interest" description="Disordered" evidence="5">
    <location>
        <begin position="412"/>
        <end position="449"/>
    </location>
</feature>
<keyword evidence="10" id="KW-1185">Reference proteome</keyword>
<dbReference type="HAMAP" id="MF_00149">
    <property type="entry name" value="DNA_mis_repair"/>
    <property type="match status" value="1"/>
</dbReference>
<dbReference type="InterPro" id="IPR014721">
    <property type="entry name" value="Ribsml_uS5_D2-typ_fold_subgr"/>
</dbReference>
<dbReference type="NCBIfam" id="TIGR00585">
    <property type="entry name" value="mutl"/>
    <property type="match status" value="1"/>
</dbReference>
<feature type="compositionally biased region" description="Basic and acidic residues" evidence="5">
    <location>
        <begin position="412"/>
        <end position="426"/>
    </location>
</feature>
<dbReference type="SUPFAM" id="SSF54211">
    <property type="entry name" value="Ribosomal protein S5 domain 2-like"/>
    <property type="match status" value="1"/>
</dbReference>
<feature type="region of interest" description="Disordered" evidence="5">
    <location>
        <begin position="360"/>
        <end position="380"/>
    </location>
</feature>
<dbReference type="InterPro" id="IPR042120">
    <property type="entry name" value="MutL_C_dimsub"/>
</dbReference>
<dbReference type="InterPro" id="IPR014762">
    <property type="entry name" value="DNA_mismatch_repair_CS"/>
</dbReference>